<accession>A0ABU4VPR1</accession>
<name>A0ABU4VPR1_9ACTN</name>
<dbReference type="EMBL" id="JAXAVX010000008">
    <property type="protein sequence ID" value="MDX8152750.1"/>
    <property type="molecule type" value="Genomic_DNA"/>
</dbReference>
<feature type="domain" description="Thioester reductase (TE)" evidence="1">
    <location>
        <begin position="8"/>
        <end position="240"/>
    </location>
</feature>
<protein>
    <submittedName>
        <fullName evidence="2">SDR family oxidoreductase</fullName>
    </submittedName>
</protein>
<dbReference type="PANTHER" id="PTHR11011">
    <property type="entry name" value="MALE STERILITY PROTEIN 2-RELATED"/>
    <property type="match status" value="1"/>
</dbReference>
<evidence type="ECO:0000259" key="1">
    <source>
        <dbReference type="Pfam" id="PF07993"/>
    </source>
</evidence>
<sequence>MSARTILITGFPGFIGARLIPLLLEQDPEASVVALVEPRMVEKAHAAAAELRAGDRLRIQPGDITLPRLGLDEATARTLANDVVAVHHLAAIYDLAVPQALAERVNVLGTQHVVDFCRTCPRLERHHYVSTAYVAGLRGGRVMEADLAAGQQFKNHYESTKFAAEVLVRASMDDVPTTIYRPGIVVGDSRTGATQKFDGPYYLLRVISASLRRGGGLLFQPGAMTAPFNVVPVDFIVDAIAAGARTDDDRFVGETLHLVDPDPVSAAELFRLLCVEYAGREPQVRLPFALVDQALRLAPVRALYGGTPRESLRYLGHEVRYDTSRATQLLASRGLRCPSLAEYVGPVVAFFREHEDDPAYAPAGR</sequence>
<evidence type="ECO:0000313" key="3">
    <source>
        <dbReference type="Proteomes" id="UP001277761"/>
    </source>
</evidence>
<dbReference type="InterPro" id="IPR026055">
    <property type="entry name" value="FAR"/>
</dbReference>
<dbReference type="Proteomes" id="UP001277761">
    <property type="component" value="Unassembled WGS sequence"/>
</dbReference>
<comment type="caution">
    <text evidence="2">The sequence shown here is derived from an EMBL/GenBank/DDBJ whole genome shotgun (WGS) entry which is preliminary data.</text>
</comment>
<evidence type="ECO:0000313" key="2">
    <source>
        <dbReference type="EMBL" id="MDX8152750.1"/>
    </source>
</evidence>
<keyword evidence="3" id="KW-1185">Reference proteome</keyword>
<dbReference type="SUPFAM" id="SSF51735">
    <property type="entry name" value="NAD(P)-binding Rossmann-fold domains"/>
    <property type="match status" value="1"/>
</dbReference>
<dbReference type="RefSeq" id="WP_319954906.1">
    <property type="nucleotide sequence ID" value="NZ_JAXAVX010000008.1"/>
</dbReference>
<organism evidence="2 3">
    <name type="scientific">Patulibacter brassicae</name>
    <dbReference type="NCBI Taxonomy" id="1705717"/>
    <lineage>
        <taxon>Bacteria</taxon>
        <taxon>Bacillati</taxon>
        <taxon>Actinomycetota</taxon>
        <taxon>Thermoleophilia</taxon>
        <taxon>Solirubrobacterales</taxon>
        <taxon>Patulibacteraceae</taxon>
        <taxon>Patulibacter</taxon>
    </lineage>
</organism>
<dbReference type="InterPro" id="IPR036291">
    <property type="entry name" value="NAD(P)-bd_dom_sf"/>
</dbReference>
<dbReference type="Gene3D" id="3.40.50.720">
    <property type="entry name" value="NAD(P)-binding Rossmann-like Domain"/>
    <property type="match status" value="1"/>
</dbReference>
<gene>
    <name evidence="2" type="ORF">SK069_14175</name>
</gene>
<dbReference type="InterPro" id="IPR013120">
    <property type="entry name" value="FAR_NAD-bd"/>
</dbReference>
<dbReference type="Pfam" id="PF07993">
    <property type="entry name" value="NAD_binding_4"/>
    <property type="match status" value="1"/>
</dbReference>
<dbReference type="PANTHER" id="PTHR11011:SF45">
    <property type="entry name" value="FATTY ACYL-COA REDUCTASE CG8306-RELATED"/>
    <property type="match status" value="1"/>
</dbReference>
<proteinExistence type="predicted"/>
<reference evidence="2 3" key="1">
    <citation type="submission" date="2023-11" db="EMBL/GenBank/DDBJ databases">
        <authorList>
            <person name="Xu M."/>
            <person name="Jiang T."/>
        </authorList>
    </citation>
    <scope>NUCLEOTIDE SEQUENCE [LARGE SCALE GENOMIC DNA]</scope>
    <source>
        <strain evidence="2 3">SD</strain>
    </source>
</reference>
<dbReference type="CDD" id="cd05263">
    <property type="entry name" value="MupV_like_SDR_e"/>
    <property type="match status" value="1"/>
</dbReference>